<gene>
    <name evidence="3" type="ORF">LPB303_04785</name>
</gene>
<dbReference type="STRING" id="1333662.LPB303_04785"/>
<dbReference type="EMBL" id="LVWE01000009">
    <property type="protein sequence ID" value="OAD45984.1"/>
    <property type="molecule type" value="Genomic_DNA"/>
</dbReference>
<feature type="chain" id="PRO_5008049860" description="Putative auto-transporter adhesin head GIN domain-containing protein" evidence="1">
    <location>
        <begin position="22"/>
        <end position="248"/>
    </location>
</feature>
<evidence type="ECO:0000313" key="4">
    <source>
        <dbReference type="Proteomes" id="UP000076923"/>
    </source>
</evidence>
<dbReference type="Pfam" id="PF10988">
    <property type="entry name" value="DUF2807"/>
    <property type="match status" value="1"/>
</dbReference>
<comment type="caution">
    <text evidence="3">The sequence shown here is derived from an EMBL/GenBank/DDBJ whole genome shotgun (WGS) entry which is preliminary data.</text>
</comment>
<feature type="signal peptide" evidence="1">
    <location>
        <begin position="1"/>
        <end position="21"/>
    </location>
</feature>
<dbReference type="RefSeq" id="WP_082864175.1">
    <property type="nucleotide sequence ID" value="NZ_CANKUV010000018.1"/>
</dbReference>
<evidence type="ECO:0000256" key="1">
    <source>
        <dbReference type="SAM" id="SignalP"/>
    </source>
</evidence>
<sequence length="248" mass="27990">MKFKFITFFLSLLFLNNNANAQETIPLSTNFNKIIVSPHIEAVFIKGTKASIVIEAISVPVKKFKYELNKGTLQVYLEGAKTYTKNKKRVTKNYEKKVPLYNNRVVSLIITYVDVDLFSIRGEEKITFQTPLNQNKCILRLYGKSEVTIPTIEVDNLDISIYGDSFLKMEKGNVNKQKIKAYGASKVMATEVLTRETKITAYGNGIFQLHASELIKVNSYGEATILYKGNGQLKKGIVIGESTIRKLI</sequence>
<reference evidence="3 4" key="1">
    <citation type="submission" date="2016-02" db="EMBL/GenBank/DDBJ databases">
        <title>Draft genome sequence of Polaribacter atrinae KACC17473.</title>
        <authorList>
            <person name="Shin S.-K."/>
            <person name="Yi H."/>
        </authorList>
    </citation>
    <scope>NUCLEOTIDE SEQUENCE [LARGE SCALE GENOMIC DNA]</scope>
    <source>
        <strain evidence="3 4">KACC 17473</strain>
    </source>
</reference>
<dbReference type="Gene3D" id="2.160.20.120">
    <property type="match status" value="1"/>
</dbReference>
<protein>
    <recommendedName>
        <fullName evidence="2">Putative auto-transporter adhesin head GIN domain-containing protein</fullName>
    </recommendedName>
</protein>
<dbReference type="InterPro" id="IPR021255">
    <property type="entry name" value="DUF2807"/>
</dbReference>
<evidence type="ECO:0000259" key="2">
    <source>
        <dbReference type="Pfam" id="PF10988"/>
    </source>
</evidence>
<keyword evidence="1" id="KW-0732">Signal</keyword>
<feature type="domain" description="Putative auto-transporter adhesin head GIN" evidence="2">
    <location>
        <begin position="30"/>
        <end position="230"/>
    </location>
</feature>
<dbReference type="AlphaFoldDB" id="A0A176TDQ8"/>
<proteinExistence type="predicted"/>
<dbReference type="Proteomes" id="UP000076923">
    <property type="component" value="Unassembled WGS sequence"/>
</dbReference>
<organism evidence="3 4">
    <name type="scientific">Polaribacter atrinae</name>
    <dbReference type="NCBI Taxonomy" id="1333662"/>
    <lineage>
        <taxon>Bacteria</taxon>
        <taxon>Pseudomonadati</taxon>
        <taxon>Bacteroidota</taxon>
        <taxon>Flavobacteriia</taxon>
        <taxon>Flavobacteriales</taxon>
        <taxon>Flavobacteriaceae</taxon>
    </lineage>
</organism>
<keyword evidence="4" id="KW-1185">Reference proteome</keyword>
<accession>A0A176TDQ8</accession>
<dbReference type="OrthoDB" id="943856at2"/>
<name>A0A176TDQ8_9FLAO</name>
<evidence type="ECO:0000313" key="3">
    <source>
        <dbReference type="EMBL" id="OAD45984.1"/>
    </source>
</evidence>